<protein>
    <submittedName>
        <fullName evidence="3">Uncharacterized protein</fullName>
    </submittedName>
</protein>
<evidence type="ECO:0000256" key="1">
    <source>
        <dbReference type="SAM" id="MobiDB-lite"/>
    </source>
</evidence>
<accession>A0A1I6IX56</accession>
<keyword evidence="2" id="KW-0812">Transmembrane</keyword>
<proteinExistence type="predicted"/>
<dbReference type="EMBL" id="FOYT01000005">
    <property type="protein sequence ID" value="SFR71322.1"/>
    <property type="molecule type" value="Genomic_DNA"/>
</dbReference>
<dbReference type="Proteomes" id="UP000198531">
    <property type="component" value="Unassembled WGS sequence"/>
</dbReference>
<evidence type="ECO:0000256" key="2">
    <source>
        <dbReference type="SAM" id="Phobius"/>
    </source>
</evidence>
<keyword evidence="2" id="KW-0472">Membrane</keyword>
<feature type="region of interest" description="Disordered" evidence="1">
    <location>
        <begin position="219"/>
        <end position="256"/>
    </location>
</feature>
<gene>
    <name evidence="3" type="ORF">SAMN04487947_3823</name>
</gene>
<organism evidence="3 4">
    <name type="scientific">Halogeometricum rufum</name>
    <dbReference type="NCBI Taxonomy" id="553469"/>
    <lineage>
        <taxon>Archaea</taxon>
        <taxon>Methanobacteriati</taxon>
        <taxon>Methanobacteriota</taxon>
        <taxon>Stenosarchaea group</taxon>
        <taxon>Halobacteria</taxon>
        <taxon>Halobacteriales</taxon>
        <taxon>Haloferacaceae</taxon>
        <taxon>Halogeometricum</taxon>
    </lineage>
</organism>
<feature type="transmembrane region" description="Helical" evidence="2">
    <location>
        <begin position="56"/>
        <end position="79"/>
    </location>
</feature>
<dbReference type="STRING" id="553469.SAMN04487947_3823"/>
<keyword evidence="4" id="KW-1185">Reference proteome</keyword>
<keyword evidence="2" id="KW-1133">Transmembrane helix</keyword>
<dbReference type="AlphaFoldDB" id="A0A1I6IX56"/>
<name>A0A1I6IX56_9EURY</name>
<evidence type="ECO:0000313" key="4">
    <source>
        <dbReference type="Proteomes" id="UP000198531"/>
    </source>
</evidence>
<feature type="transmembrane region" description="Helical" evidence="2">
    <location>
        <begin position="25"/>
        <end position="47"/>
    </location>
</feature>
<evidence type="ECO:0000313" key="3">
    <source>
        <dbReference type="EMBL" id="SFR71322.1"/>
    </source>
</evidence>
<reference evidence="4" key="1">
    <citation type="submission" date="2016-10" db="EMBL/GenBank/DDBJ databases">
        <authorList>
            <person name="Varghese N."/>
            <person name="Submissions S."/>
        </authorList>
    </citation>
    <scope>NUCLEOTIDE SEQUENCE [LARGE SCALE GENOMIC DNA]</scope>
    <source>
        <strain evidence="4">CGMCC 1.7736</strain>
    </source>
</reference>
<feature type="compositionally biased region" description="Polar residues" evidence="1">
    <location>
        <begin position="238"/>
        <end position="256"/>
    </location>
</feature>
<sequence length="256" mass="27936">MPVTSPTPTPLWVSPSELVVLLRPYASYILPGVFFGFFIAAAAAVALGDRWRSRQAFVGCFFAGLVVVNFVVPMAPLPFVSWGHFSEPTSEVETYTEIRIVDASGNEVKMDDRMTLEFDAVSTGPMIRQIRSDDSDTGDEAAARHLLQQARAYRAEVVSGQTDALRFPHHGLTSVWTPSLLEGYDRFVGVRMYEMTFVTSPDGTEVVRYDETLVFESFPSGEAAPAPPSNRSAPTRSMNRTGSGNRSSLAPSGVSV</sequence>